<evidence type="ECO:0000313" key="15">
    <source>
        <dbReference type="Proteomes" id="UP000003748"/>
    </source>
</evidence>
<evidence type="ECO:0000256" key="12">
    <source>
        <dbReference type="RuleBase" id="RU004478"/>
    </source>
</evidence>
<dbReference type="PRINTS" id="PR00773">
    <property type="entry name" value="GRPEPROTEIN"/>
</dbReference>
<dbReference type="Gene3D" id="2.30.22.10">
    <property type="entry name" value="Head domain of nucleotide exchange factor GrpE"/>
    <property type="match status" value="1"/>
</dbReference>
<evidence type="ECO:0000256" key="3">
    <source>
        <dbReference type="ARBA" id="ARBA00011738"/>
    </source>
</evidence>
<keyword evidence="4 10" id="KW-0963">Cytoplasm</keyword>
<evidence type="ECO:0000313" key="14">
    <source>
        <dbReference type="EMBL" id="EFE87021.1"/>
    </source>
</evidence>
<dbReference type="EMBL" id="ACJY01000051">
    <property type="protein sequence ID" value="EFE87021.1"/>
    <property type="molecule type" value="Genomic_DNA"/>
</dbReference>
<dbReference type="SUPFAM" id="SSF51064">
    <property type="entry name" value="Head domain of nucleotide exchange factor GrpE"/>
    <property type="match status" value="1"/>
</dbReference>
<dbReference type="CDD" id="cd00446">
    <property type="entry name" value="GrpE"/>
    <property type="match status" value="1"/>
</dbReference>
<dbReference type="AlphaFoldDB" id="D4CU70"/>
<proteinExistence type="inferred from homology"/>
<dbReference type="InterPro" id="IPR000740">
    <property type="entry name" value="GrpE"/>
</dbReference>
<comment type="subunit">
    <text evidence="3 10">Homodimer.</text>
</comment>
<dbReference type="STRING" id="546275.FUSPEROL_00944"/>
<feature type="region of interest" description="Disordered" evidence="13">
    <location>
        <begin position="42"/>
        <end position="75"/>
    </location>
</feature>
<dbReference type="HAMAP" id="MF_01151">
    <property type="entry name" value="GrpE"/>
    <property type="match status" value="1"/>
</dbReference>
<evidence type="ECO:0000256" key="11">
    <source>
        <dbReference type="RuleBase" id="RU000639"/>
    </source>
</evidence>
<evidence type="ECO:0000256" key="2">
    <source>
        <dbReference type="ARBA" id="ARBA00009054"/>
    </source>
</evidence>
<comment type="caution">
    <text evidence="14">The sequence shown here is derived from an EMBL/GenBank/DDBJ whole genome shotgun (WGS) entry which is preliminary data.</text>
</comment>
<evidence type="ECO:0000256" key="9">
    <source>
        <dbReference type="ARBA" id="ARBA00076414"/>
    </source>
</evidence>
<dbReference type="Gene3D" id="3.90.20.20">
    <property type="match status" value="1"/>
</dbReference>
<dbReference type="InterPro" id="IPR009012">
    <property type="entry name" value="GrpE_head"/>
</dbReference>
<evidence type="ECO:0000256" key="7">
    <source>
        <dbReference type="ARBA" id="ARBA00053401"/>
    </source>
</evidence>
<organism evidence="14 15">
    <name type="scientific">Fusobacterium periodonticum ATCC 33693</name>
    <dbReference type="NCBI Taxonomy" id="546275"/>
    <lineage>
        <taxon>Bacteria</taxon>
        <taxon>Fusobacteriati</taxon>
        <taxon>Fusobacteriota</taxon>
        <taxon>Fusobacteriia</taxon>
        <taxon>Fusobacteriales</taxon>
        <taxon>Fusobacteriaceae</taxon>
        <taxon>Fusobacterium</taxon>
    </lineage>
</organism>
<dbReference type="InterPro" id="IPR013805">
    <property type="entry name" value="GrpE_CC"/>
</dbReference>
<dbReference type="Proteomes" id="UP000003748">
    <property type="component" value="Unassembled WGS sequence"/>
</dbReference>
<dbReference type="GO" id="GO:0000774">
    <property type="term" value="F:adenyl-nucleotide exchange factor activity"/>
    <property type="evidence" value="ECO:0007669"/>
    <property type="project" value="InterPro"/>
</dbReference>
<name>D4CU70_9FUSO</name>
<dbReference type="FunFam" id="2.30.22.10:FF:000001">
    <property type="entry name" value="Protein GrpE"/>
    <property type="match status" value="1"/>
</dbReference>
<evidence type="ECO:0000256" key="4">
    <source>
        <dbReference type="ARBA" id="ARBA00022490"/>
    </source>
</evidence>
<evidence type="ECO:0000256" key="5">
    <source>
        <dbReference type="ARBA" id="ARBA00023016"/>
    </source>
</evidence>
<dbReference type="GO" id="GO:0051082">
    <property type="term" value="F:unfolded protein binding"/>
    <property type="evidence" value="ECO:0007669"/>
    <property type="project" value="TreeGrafter"/>
</dbReference>
<comment type="similarity">
    <text evidence="2 10 12">Belongs to the GrpE family.</text>
</comment>
<evidence type="ECO:0000256" key="8">
    <source>
        <dbReference type="ARBA" id="ARBA00072274"/>
    </source>
</evidence>
<dbReference type="eggNOG" id="COG0576">
    <property type="taxonomic scope" value="Bacteria"/>
</dbReference>
<dbReference type="PROSITE" id="PS01071">
    <property type="entry name" value="GRPE"/>
    <property type="match status" value="1"/>
</dbReference>
<accession>D4CU70</accession>
<dbReference type="NCBIfam" id="NF010738">
    <property type="entry name" value="PRK14140.1"/>
    <property type="match status" value="1"/>
</dbReference>
<dbReference type="GO" id="GO:0042803">
    <property type="term" value="F:protein homodimerization activity"/>
    <property type="evidence" value="ECO:0007669"/>
    <property type="project" value="InterPro"/>
</dbReference>
<comment type="function">
    <text evidence="7 10 11">Participates actively in the response to hyperosmotic and heat shock by preventing the aggregation of stress-denatured proteins, in association with DnaK and GrpE. It is the nucleotide exchange factor for DnaK and may function as a thermosensor. Unfolded proteins bind initially to DnaJ; upon interaction with the DnaJ-bound protein, DnaK hydrolyzes its bound ATP, resulting in the formation of a stable complex. GrpE releases ADP from DnaK; ATP binding to DnaK triggers the release of the substrate protein, thus completing the reaction cycle. Several rounds of ATP-dependent interactions between DnaJ, DnaK and GrpE are required for fully efficient folding.</text>
</comment>
<protein>
    <recommendedName>
        <fullName evidence="8 10">Protein GrpE</fullName>
    </recommendedName>
    <alternativeName>
        <fullName evidence="9 10">HSP-70 cofactor</fullName>
    </alternativeName>
</protein>
<reference evidence="14 15" key="1">
    <citation type="submission" date="2010-02" db="EMBL/GenBank/DDBJ databases">
        <authorList>
            <person name="Weinstock G."/>
            <person name="Sodergren E."/>
            <person name="Clifton S."/>
            <person name="Fulton L."/>
            <person name="Fulton B."/>
            <person name="Courtney L."/>
            <person name="Fronick C."/>
            <person name="Harrison M."/>
            <person name="Strong C."/>
            <person name="Farmer C."/>
            <person name="Delahaunty K."/>
            <person name="Markovic C."/>
            <person name="Hall O."/>
            <person name="Minx P."/>
            <person name="Tomlinson C."/>
            <person name="Mitreva M."/>
            <person name="Nelson J."/>
            <person name="Hou S."/>
            <person name="Wollam A."/>
            <person name="Pepin K.H."/>
            <person name="Johnson M."/>
            <person name="Bhonagiri V."/>
            <person name="Zhang X."/>
            <person name="Suruliraj S."/>
            <person name="Warren W."/>
            <person name="Chinwalla A."/>
            <person name="Mardis E.R."/>
            <person name="Wilson R.K."/>
        </authorList>
    </citation>
    <scope>NUCLEOTIDE SEQUENCE [LARGE SCALE GENOMIC DNA]</scope>
    <source>
        <strain evidence="14 15">ATCC 33693</strain>
    </source>
</reference>
<dbReference type="GO" id="GO:0006457">
    <property type="term" value="P:protein folding"/>
    <property type="evidence" value="ECO:0007669"/>
    <property type="project" value="InterPro"/>
</dbReference>
<dbReference type="Pfam" id="PF01025">
    <property type="entry name" value="GrpE"/>
    <property type="match status" value="1"/>
</dbReference>
<dbReference type="GO" id="GO:0051087">
    <property type="term" value="F:protein-folding chaperone binding"/>
    <property type="evidence" value="ECO:0007669"/>
    <property type="project" value="InterPro"/>
</dbReference>
<keyword evidence="5 10" id="KW-0346">Stress response</keyword>
<feature type="compositionally biased region" description="Basic residues" evidence="13">
    <location>
        <begin position="62"/>
        <end position="74"/>
    </location>
</feature>
<evidence type="ECO:0000256" key="1">
    <source>
        <dbReference type="ARBA" id="ARBA00004496"/>
    </source>
</evidence>
<evidence type="ECO:0000256" key="13">
    <source>
        <dbReference type="SAM" id="MobiDB-lite"/>
    </source>
</evidence>
<keyword evidence="6 10" id="KW-0143">Chaperone</keyword>
<comment type="subcellular location">
    <subcellularLocation>
        <location evidence="1 10">Cytoplasm</location>
    </subcellularLocation>
</comment>
<evidence type="ECO:0000256" key="10">
    <source>
        <dbReference type="HAMAP-Rule" id="MF_01151"/>
    </source>
</evidence>
<dbReference type="PANTHER" id="PTHR21237">
    <property type="entry name" value="GRPE PROTEIN"/>
    <property type="match status" value="1"/>
</dbReference>
<dbReference type="HOGENOM" id="CLU_057217_6_3_0"/>
<sequence>MLVGKLINSLIQWKEKKIKKFRRQSMQDKDIKDEVLEEDINKEEVKTDEVKEEAHEHEHEHKHGGHTCCGKHGHKHEEEVKQLKAEIETLKNDYLRKQAEFQNFTKRKMNEVEELKKFASEKIITQLLGSLDNFERAIEASNESKDFDSLLQGVEMIVRNLKDIMTGEGVEEISTEGAFNPEYHHAVGVEASEDKNEDEIVKVLQKGYTMKGKVIRPAMVTVCKK</sequence>
<gene>
    <name evidence="10 14" type="primary">grpE</name>
    <name evidence="14" type="ORF">FUSPEROL_00944</name>
</gene>
<dbReference type="GO" id="GO:0005737">
    <property type="term" value="C:cytoplasm"/>
    <property type="evidence" value="ECO:0007669"/>
    <property type="project" value="UniProtKB-SubCell"/>
</dbReference>
<feature type="compositionally biased region" description="Basic and acidic residues" evidence="13">
    <location>
        <begin position="42"/>
        <end position="61"/>
    </location>
</feature>
<dbReference type="SUPFAM" id="SSF58014">
    <property type="entry name" value="Coiled-coil domain of nucleotide exchange factor GrpE"/>
    <property type="match status" value="1"/>
</dbReference>
<dbReference type="PANTHER" id="PTHR21237:SF23">
    <property type="entry name" value="GRPE PROTEIN HOMOLOG, MITOCHONDRIAL"/>
    <property type="match status" value="1"/>
</dbReference>
<evidence type="ECO:0000256" key="6">
    <source>
        <dbReference type="ARBA" id="ARBA00023186"/>
    </source>
</evidence>